<sequence length="443" mass="52893">MDLWIGKLQILMLIFYMSTMLTTNDDKYTVCDFDEQLTHVANFFYVKTKETLKKFADSDFYDVKLQERHLAPEINEAICNFVNSSTSTNFNIFFDSDCKIVRSKKNPDILHLLELRKIGKGNFFFEIKYIDRNNKELCYRQRHIVFGNKFLKHLLKNIFNTTLIFRKFYINLMGGLVSSCRYSHSNYRFIIFDPEISFEHVIGLPNKRLAFYSSKNLIAFKSTVTTKLKLSGKLPVISDAQDLNLILKEKCKIFQQLNQEYSIKACWRCRNIYKEDIDYNTSNLLHSFYSIITFRTDCIKEFSDNCNNDSLSSNLIKNEYFIEYKATYDAPIESLDFRKEIRIDFSLHKKPYVFTLFLKEHTHFEKKFSLNFSLFSSDELFEILSDYNLNVTNIVDKVAKFEKFFYDFPLENSSVYKYEYFVKNLCKELYRRMLMDKLAIIYW</sequence>
<name>A0A4Q9LEB8_9MICR</name>
<dbReference type="VEuPathDB" id="MicrosporidiaDB:CWI36_0573p0010"/>
<dbReference type="AlphaFoldDB" id="A0A4Q9LEB8"/>
<dbReference type="VEuPathDB" id="MicrosporidiaDB:CWI39_0056p0020"/>
<organism evidence="2 3">
    <name type="scientific">Hamiltosporidium magnivora</name>
    <dbReference type="NCBI Taxonomy" id="148818"/>
    <lineage>
        <taxon>Eukaryota</taxon>
        <taxon>Fungi</taxon>
        <taxon>Fungi incertae sedis</taxon>
        <taxon>Microsporidia</taxon>
        <taxon>Dubosqiidae</taxon>
        <taxon>Hamiltosporidium</taxon>
    </lineage>
</organism>
<keyword evidence="1" id="KW-0732">Signal</keyword>
<evidence type="ECO:0000313" key="3">
    <source>
        <dbReference type="Proteomes" id="UP000291404"/>
    </source>
</evidence>
<evidence type="ECO:0000256" key="1">
    <source>
        <dbReference type="SAM" id="SignalP"/>
    </source>
</evidence>
<dbReference type="Proteomes" id="UP000291404">
    <property type="component" value="Unassembled WGS sequence"/>
</dbReference>
<gene>
    <name evidence="2" type="ORF">CWI36_0573p0010</name>
</gene>
<feature type="chain" id="PRO_5020193588" evidence="1">
    <location>
        <begin position="23"/>
        <end position="443"/>
    </location>
</feature>
<dbReference type="EMBL" id="PITI01000573">
    <property type="protein sequence ID" value="TBU05815.1"/>
    <property type="molecule type" value="Genomic_DNA"/>
</dbReference>
<keyword evidence="3" id="KW-1185">Reference proteome</keyword>
<protein>
    <submittedName>
        <fullName evidence="2">Uncharacterized protein</fullName>
    </submittedName>
</protein>
<evidence type="ECO:0000313" key="2">
    <source>
        <dbReference type="EMBL" id="TBU05815.1"/>
    </source>
</evidence>
<comment type="caution">
    <text evidence="2">The sequence shown here is derived from an EMBL/GenBank/DDBJ whole genome shotgun (WGS) entry which is preliminary data.</text>
</comment>
<feature type="signal peptide" evidence="1">
    <location>
        <begin position="1"/>
        <end position="22"/>
    </location>
</feature>
<reference evidence="2 3" key="1">
    <citation type="submission" date="2017-12" db="EMBL/GenBank/DDBJ databases">
        <authorList>
            <person name="Pombert J.-F."/>
            <person name="Haag K.L."/>
            <person name="Ebert D."/>
        </authorList>
    </citation>
    <scope>NUCLEOTIDE SEQUENCE [LARGE SCALE GENOMIC DNA]</scope>
    <source>
        <strain evidence="2">BE-OM-2</strain>
    </source>
</reference>
<accession>A0A4Q9LEB8</accession>
<proteinExistence type="predicted"/>